<feature type="transmembrane region" description="Helical" evidence="1">
    <location>
        <begin position="298"/>
        <end position="322"/>
    </location>
</feature>
<accession>A0ABD4U412</accession>
<dbReference type="InterPro" id="IPR018674">
    <property type="entry name" value="DUF2142_membrane"/>
</dbReference>
<gene>
    <name evidence="2" type="ORF">OJ589_09235</name>
</gene>
<dbReference type="Proteomes" id="UP001208682">
    <property type="component" value="Unassembled WGS sequence"/>
</dbReference>
<protein>
    <submittedName>
        <fullName evidence="2">DUF2142 domain-containing protein</fullName>
    </submittedName>
</protein>
<keyword evidence="1" id="KW-1133">Transmembrane helix</keyword>
<sequence length="539" mass="61290">MSGLGYYCWQKNANILLKKIGEWVIVIKKSINWSFMFNIKDWFYSFVLNITKRWKYLFGLWGLLFLTYFYLGGSTATIPRTLLFITGLVFSITICLPGKLHNKVFWSILFSGGLFVILTPVLDVPDETAHYSRALYISEAHLYLPKKSSEFRVSKDAVEAEKVFKKPLIHSGLDKVKTSSQTARYPKFLATNASSFIPYLPQVFGLTIAKILGSSVLSSIILGRLCNLLAYALLIRLAIKKAKGKELLFASLGMLPMSVYLASSFSTDGMVNGFLFLIIALFCEYVQKDKVSLLDILLFATLCLIMTTMKLPYVLLIGLLLFIPKKKLPDRYTYVFIIGLILLVGILSFFWLRLSSNINMNQVTSDVNPVEKIKYTIGHMNEFSRMIVQEWVNLIPNKIPSLFTFGWLTYGLGNLLWFYLIFISCVIFMIPQYNPLPKISKYGTFLVGVGITFGILMTAYLMWGKVNEIAIQGVQGRYFTGVILLLGLTFNSIKLFVPIYPTLSSEEEEKRDTFVLFIALVFIMMSVVLTVLQYYGLKI</sequence>
<feature type="transmembrane region" description="Helical" evidence="1">
    <location>
        <begin position="475"/>
        <end position="493"/>
    </location>
</feature>
<feature type="transmembrane region" description="Helical" evidence="1">
    <location>
        <begin position="442"/>
        <end position="463"/>
    </location>
</feature>
<comment type="caution">
    <text evidence="2">The sequence shown here is derived from an EMBL/GenBank/DDBJ whole genome shotgun (WGS) entry which is preliminary data.</text>
</comment>
<organism evidence="2 3">
    <name type="scientific">Streptococcus anginosus</name>
    <dbReference type="NCBI Taxonomy" id="1328"/>
    <lineage>
        <taxon>Bacteria</taxon>
        <taxon>Bacillati</taxon>
        <taxon>Bacillota</taxon>
        <taxon>Bacilli</taxon>
        <taxon>Lactobacillales</taxon>
        <taxon>Streptococcaceae</taxon>
        <taxon>Streptococcus</taxon>
        <taxon>Streptococcus anginosus group</taxon>
    </lineage>
</organism>
<name>A0ABD4U412_STRAP</name>
<keyword evidence="1" id="KW-0472">Membrane</keyword>
<feature type="transmembrane region" description="Helical" evidence="1">
    <location>
        <begin position="77"/>
        <end position="97"/>
    </location>
</feature>
<dbReference type="EMBL" id="JAPAIP010000031">
    <property type="protein sequence ID" value="MCW1077322.1"/>
    <property type="molecule type" value="Genomic_DNA"/>
</dbReference>
<keyword evidence="1" id="KW-0812">Transmembrane</keyword>
<evidence type="ECO:0000256" key="1">
    <source>
        <dbReference type="SAM" id="Phobius"/>
    </source>
</evidence>
<dbReference type="Pfam" id="PF09913">
    <property type="entry name" value="DUF2142"/>
    <property type="match status" value="1"/>
</dbReference>
<dbReference type="AlphaFoldDB" id="A0ABD4U412"/>
<proteinExistence type="predicted"/>
<feature type="transmembrane region" description="Helical" evidence="1">
    <location>
        <begin position="513"/>
        <end position="537"/>
    </location>
</feature>
<feature type="transmembrane region" description="Helical" evidence="1">
    <location>
        <begin position="54"/>
        <end position="71"/>
    </location>
</feature>
<feature type="transmembrane region" description="Helical" evidence="1">
    <location>
        <begin position="407"/>
        <end position="430"/>
    </location>
</feature>
<feature type="transmembrane region" description="Helical" evidence="1">
    <location>
        <begin position="269"/>
        <end position="286"/>
    </location>
</feature>
<feature type="transmembrane region" description="Helical" evidence="1">
    <location>
        <begin position="104"/>
        <end position="122"/>
    </location>
</feature>
<reference evidence="2 3" key="1">
    <citation type="submission" date="2022-10" db="EMBL/GenBank/DDBJ databases">
        <title>Comparative genomic study of S. anginosus.</title>
        <authorList>
            <person name="Prasad A."/>
            <person name="Ene A."/>
            <person name="Jablonska S."/>
            <person name="Du J."/>
            <person name="Wolfe A.J."/>
            <person name="Putonti C."/>
        </authorList>
    </citation>
    <scope>NUCLEOTIDE SEQUENCE [LARGE SCALE GENOMIC DNA]</scope>
    <source>
        <strain evidence="2 3">UMB1339</strain>
    </source>
</reference>
<feature type="transmembrane region" description="Helical" evidence="1">
    <location>
        <begin position="334"/>
        <end position="352"/>
    </location>
</feature>
<evidence type="ECO:0000313" key="2">
    <source>
        <dbReference type="EMBL" id="MCW1077322.1"/>
    </source>
</evidence>
<feature type="transmembrane region" description="Helical" evidence="1">
    <location>
        <begin position="211"/>
        <end position="235"/>
    </location>
</feature>
<evidence type="ECO:0000313" key="3">
    <source>
        <dbReference type="Proteomes" id="UP001208682"/>
    </source>
</evidence>